<dbReference type="RefSeq" id="XP_001018514.1">
    <property type="nucleotide sequence ID" value="XM_001018514.1"/>
</dbReference>
<dbReference type="HOGENOM" id="CLU_1247551_0_0_1"/>
<keyword evidence="2" id="KW-1185">Reference proteome</keyword>
<reference evidence="2" key="1">
    <citation type="journal article" date="2006" name="PLoS Biol.">
        <title>Macronuclear genome sequence of the ciliate Tetrahymena thermophila, a model eukaryote.</title>
        <authorList>
            <person name="Eisen J.A."/>
            <person name="Coyne R.S."/>
            <person name="Wu M."/>
            <person name="Wu D."/>
            <person name="Thiagarajan M."/>
            <person name="Wortman J.R."/>
            <person name="Badger J.H."/>
            <person name="Ren Q."/>
            <person name="Amedeo P."/>
            <person name="Jones K.M."/>
            <person name="Tallon L.J."/>
            <person name="Delcher A.L."/>
            <person name="Salzberg S.L."/>
            <person name="Silva J.C."/>
            <person name="Haas B.J."/>
            <person name="Majoros W.H."/>
            <person name="Farzad M."/>
            <person name="Carlton J.M."/>
            <person name="Smith R.K. Jr."/>
            <person name="Garg J."/>
            <person name="Pearlman R.E."/>
            <person name="Karrer K.M."/>
            <person name="Sun L."/>
            <person name="Manning G."/>
            <person name="Elde N.C."/>
            <person name="Turkewitz A.P."/>
            <person name="Asai D.J."/>
            <person name="Wilkes D.E."/>
            <person name="Wang Y."/>
            <person name="Cai H."/>
            <person name="Collins K."/>
            <person name="Stewart B.A."/>
            <person name="Lee S.R."/>
            <person name="Wilamowska K."/>
            <person name="Weinberg Z."/>
            <person name="Ruzzo W.L."/>
            <person name="Wloga D."/>
            <person name="Gaertig J."/>
            <person name="Frankel J."/>
            <person name="Tsao C.-C."/>
            <person name="Gorovsky M.A."/>
            <person name="Keeling P.J."/>
            <person name="Waller R.F."/>
            <person name="Patron N.J."/>
            <person name="Cherry J.M."/>
            <person name="Stover N.A."/>
            <person name="Krieger C.J."/>
            <person name="del Toro C."/>
            <person name="Ryder H.F."/>
            <person name="Williamson S.C."/>
            <person name="Barbeau R.A."/>
            <person name="Hamilton E.P."/>
            <person name="Orias E."/>
        </authorList>
    </citation>
    <scope>NUCLEOTIDE SEQUENCE [LARGE SCALE GENOMIC DNA]</scope>
    <source>
        <strain evidence="2">SB210</strain>
    </source>
</reference>
<sequence>MSQKAISKQNFFGKAFWYILKKILTKQAYNKFEQRNTIKFKTFQRWIMIKRNISQIIASNALQNAERATFSQINSIKNRVDDVSNIYMHEANNSKQGFYTQTQDEILENNQKSFISVFNQNSPEIKENRFLWINDETQNQLKNTKNQYEENSSIFESRFSNISEKIKIDESSDLQDQEKLSQTIKHVLPGQYNIQNHTISSLNIQSKLKFQSKDNKNQDHQN</sequence>
<accession>I7MKE4</accession>
<proteinExistence type="predicted"/>
<dbReference type="AlphaFoldDB" id="I7MKE4"/>
<organism evidence="1 2">
    <name type="scientific">Tetrahymena thermophila (strain SB210)</name>
    <dbReference type="NCBI Taxonomy" id="312017"/>
    <lineage>
        <taxon>Eukaryota</taxon>
        <taxon>Sar</taxon>
        <taxon>Alveolata</taxon>
        <taxon>Ciliophora</taxon>
        <taxon>Intramacronucleata</taxon>
        <taxon>Oligohymenophorea</taxon>
        <taxon>Hymenostomatida</taxon>
        <taxon>Tetrahymenina</taxon>
        <taxon>Tetrahymenidae</taxon>
        <taxon>Tetrahymena</taxon>
    </lineage>
</organism>
<name>I7MKE4_TETTS</name>
<dbReference type="EMBL" id="GG662654">
    <property type="protein sequence ID" value="EAR98269.1"/>
    <property type="molecule type" value="Genomic_DNA"/>
</dbReference>
<evidence type="ECO:0000313" key="2">
    <source>
        <dbReference type="Proteomes" id="UP000009168"/>
    </source>
</evidence>
<dbReference type="GeneID" id="7835172"/>
<protein>
    <submittedName>
        <fullName evidence="1">Uncharacterized protein</fullName>
    </submittedName>
</protein>
<gene>
    <name evidence="1" type="ORF">TTHERM_00346670</name>
</gene>
<evidence type="ECO:0000313" key="1">
    <source>
        <dbReference type="EMBL" id="EAR98269.1"/>
    </source>
</evidence>
<dbReference type="InParanoid" id="I7MKE4"/>
<dbReference type="KEGG" id="tet:TTHERM_00346670"/>
<dbReference type="Proteomes" id="UP000009168">
    <property type="component" value="Unassembled WGS sequence"/>
</dbReference>